<sequence length="201" mass="23208">MKLKAIVLVCLLVLVVVTYYFSQQYTSKKNSKTDSNQQISKPYLNTRKLYTHEQVSFNYDSSLSVKIAGDFDNSLYKPGDIVIENPSSNACFESFNPTVVIRIHSNNTSASLKDFIKIMHNYKTMAGDKYVYDMFTVDNYLDENTFEYEGSIWEMPMKYYVLRKGATYVQLFLYGSCSVGGSYSDQEEYEFYKLVDSLKIS</sequence>
<dbReference type="AlphaFoldDB" id="A0A1F4V9H3"/>
<gene>
    <name evidence="1" type="ORF">A3D91_03895</name>
</gene>
<evidence type="ECO:0000313" key="1">
    <source>
        <dbReference type="EMBL" id="OGC53901.1"/>
    </source>
</evidence>
<dbReference type="Proteomes" id="UP000178127">
    <property type="component" value="Unassembled WGS sequence"/>
</dbReference>
<reference evidence="1 2" key="1">
    <citation type="journal article" date="2016" name="Nat. Commun.">
        <title>Thousands of microbial genomes shed light on interconnected biogeochemical processes in an aquifer system.</title>
        <authorList>
            <person name="Anantharaman K."/>
            <person name="Brown C.T."/>
            <person name="Hug L.A."/>
            <person name="Sharon I."/>
            <person name="Castelle C.J."/>
            <person name="Probst A.J."/>
            <person name="Thomas B.C."/>
            <person name="Singh A."/>
            <person name="Wilkins M.J."/>
            <person name="Karaoz U."/>
            <person name="Brodie E.L."/>
            <person name="Williams K.H."/>
            <person name="Hubbard S.S."/>
            <person name="Banfield J.F."/>
        </authorList>
    </citation>
    <scope>NUCLEOTIDE SEQUENCE [LARGE SCALE GENOMIC DNA]</scope>
</reference>
<dbReference type="EMBL" id="MEVD01000007">
    <property type="protein sequence ID" value="OGC53901.1"/>
    <property type="molecule type" value="Genomic_DNA"/>
</dbReference>
<protein>
    <submittedName>
        <fullName evidence="1">Uncharacterized protein</fullName>
    </submittedName>
</protein>
<accession>A0A1F4V9H3</accession>
<organism evidence="1 2">
    <name type="scientific">candidate division WWE3 bacterium RIFCSPHIGHO2_02_FULL_38_14</name>
    <dbReference type="NCBI Taxonomy" id="1802620"/>
    <lineage>
        <taxon>Bacteria</taxon>
        <taxon>Katanobacteria</taxon>
    </lineage>
</organism>
<name>A0A1F4V9H3_UNCKA</name>
<dbReference type="STRING" id="1802620.A3D91_03895"/>
<comment type="caution">
    <text evidence="1">The sequence shown here is derived from an EMBL/GenBank/DDBJ whole genome shotgun (WGS) entry which is preliminary data.</text>
</comment>
<evidence type="ECO:0000313" key="2">
    <source>
        <dbReference type="Proteomes" id="UP000178127"/>
    </source>
</evidence>
<proteinExistence type="predicted"/>